<sequence>MVYHVANLRDLASEQTEAWSELGAQSLEWYREQPLWKRLLLATLAVAAAATGFLVLIFHQRIIKVLVRISDMLLHSYVGGVVFFTLIFLVGFPPLLGFTALLMLCGMVYGFPQGWPLLASASITGSFASFLVFRHLFKDQAASLVRKNEKFRAFSEILLEDDSLFLLILIRLCPLPYSLLNGALASIPHLSASTFLMASIITSPKMFVHIFVGHAIKNLGDDQRPASSKWIDLINIVLPVLALLVSSYIIYNRMEIKLQSFRSQPESYEEMTFNLELDPSANLELDPADYDDDNFIIGFDDEILEAPDVATTKALKDYAERNYL</sequence>
<feature type="transmembrane region" description="Helical" evidence="10">
    <location>
        <begin position="39"/>
        <end position="58"/>
    </location>
</feature>
<keyword evidence="8" id="KW-0333">Golgi apparatus</keyword>
<evidence type="ECO:0000256" key="10">
    <source>
        <dbReference type="SAM" id="Phobius"/>
    </source>
</evidence>
<dbReference type="PANTHER" id="PTHR47549:SF1">
    <property type="entry name" value="GOLGI APPARATUS MEMBRANE PROTEIN TVP38"/>
    <property type="match status" value="1"/>
</dbReference>
<dbReference type="InterPro" id="IPR051076">
    <property type="entry name" value="Golgi_membrane_TVP38/TMEM64"/>
</dbReference>
<keyword evidence="13" id="KW-1185">Reference proteome</keyword>
<evidence type="ECO:0000256" key="6">
    <source>
        <dbReference type="ARBA" id="ARBA00022692"/>
    </source>
</evidence>
<dbReference type="Proteomes" id="UP000268321">
    <property type="component" value="Unassembled WGS sequence"/>
</dbReference>
<evidence type="ECO:0000256" key="2">
    <source>
        <dbReference type="ARBA" id="ARBA00004653"/>
    </source>
</evidence>
<name>A0A4P9ZCG4_9ASCO</name>
<proteinExistence type="inferred from homology"/>
<keyword evidence="6 10" id="KW-0812">Transmembrane</keyword>
<accession>A0A4P9ZCG4</accession>
<feature type="transmembrane region" description="Helical" evidence="10">
    <location>
        <begin position="117"/>
        <end position="137"/>
    </location>
</feature>
<evidence type="ECO:0000256" key="4">
    <source>
        <dbReference type="ARBA" id="ARBA00013533"/>
    </source>
</evidence>
<evidence type="ECO:0000256" key="8">
    <source>
        <dbReference type="ARBA" id="ARBA00023034"/>
    </source>
</evidence>
<evidence type="ECO:0000259" key="11">
    <source>
        <dbReference type="Pfam" id="PF09335"/>
    </source>
</evidence>
<keyword evidence="7 10" id="KW-1133">Transmembrane helix</keyword>
<dbReference type="EMBL" id="ML004483">
    <property type="protein sequence ID" value="RKP29530.1"/>
    <property type="molecule type" value="Genomic_DNA"/>
</dbReference>
<evidence type="ECO:0000256" key="5">
    <source>
        <dbReference type="ARBA" id="ARBA00020673"/>
    </source>
</evidence>
<dbReference type="Pfam" id="PF09335">
    <property type="entry name" value="VTT_dom"/>
    <property type="match status" value="1"/>
</dbReference>
<feature type="domain" description="VTT" evidence="11">
    <location>
        <begin position="98"/>
        <end position="214"/>
    </location>
</feature>
<evidence type="ECO:0000256" key="9">
    <source>
        <dbReference type="ARBA" id="ARBA00023136"/>
    </source>
</evidence>
<feature type="transmembrane region" description="Helical" evidence="10">
    <location>
        <begin position="233"/>
        <end position="251"/>
    </location>
</feature>
<feature type="transmembrane region" description="Helical" evidence="10">
    <location>
        <begin position="78"/>
        <end position="111"/>
    </location>
</feature>
<evidence type="ECO:0000256" key="1">
    <source>
        <dbReference type="ARBA" id="ARBA00002978"/>
    </source>
</evidence>
<dbReference type="OrthoDB" id="166803at2759"/>
<comment type="subcellular location">
    <subcellularLocation>
        <location evidence="2">Golgi apparatus membrane</location>
        <topology evidence="2">Multi-pass membrane protein</topology>
    </subcellularLocation>
</comment>
<dbReference type="AlphaFoldDB" id="A0A4P9ZCG4"/>
<keyword evidence="9 10" id="KW-0472">Membrane</keyword>
<dbReference type="GO" id="GO:0000022">
    <property type="term" value="P:mitotic spindle elongation"/>
    <property type="evidence" value="ECO:0007669"/>
    <property type="project" value="TreeGrafter"/>
</dbReference>
<gene>
    <name evidence="12" type="ORF">METBISCDRAFT_31600</name>
</gene>
<comment type="similarity">
    <text evidence="3">Belongs to the TVP38/TMEM64 family.</text>
</comment>
<dbReference type="GO" id="GO:0016192">
    <property type="term" value="P:vesicle-mediated transport"/>
    <property type="evidence" value="ECO:0007669"/>
    <property type="project" value="TreeGrafter"/>
</dbReference>
<dbReference type="PANTHER" id="PTHR47549">
    <property type="entry name" value="GOLGI APPARATUS MEMBRANE PROTEIN TVP38-RELATED"/>
    <property type="match status" value="1"/>
</dbReference>
<dbReference type="GO" id="GO:0000139">
    <property type="term" value="C:Golgi membrane"/>
    <property type="evidence" value="ECO:0007669"/>
    <property type="project" value="UniProtKB-SubCell"/>
</dbReference>
<evidence type="ECO:0000256" key="3">
    <source>
        <dbReference type="ARBA" id="ARBA00008640"/>
    </source>
</evidence>
<reference evidence="13" key="1">
    <citation type="journal article" date="2018" name="Nat. Microbiol.">
        <title>Leveraging single-cell genomics to expand the fungal tree of life.</title>
        <authorList>
            <person name="Ahrendt S.R."/>
            <person name="Quandt C.A."/>
            <person name="Ciobanu D."/>
            <person name="Clum A."/>
            <person name="Salamov A."/>
            <person name="Andreopoulos B."/>
            <person name="Cheng J.F."/>
            <person name="Woyke T."/>
            <person name="Pelin A."/>
            <person name="Henrissat B."/>
            <person name="Reynolds N.K."/>
            <person name="Benny G.L."/>
            <person name="Smith M.E."/>
            <person name="James T.Y."/>
            <person name="Grigoriev I.V."/>
        </authorList>
    </citation>
    <scope>NUCLEOTIDE SEQUENCE [LARGE SCALE GENOMIC DNA]</scope>
    <source>
        <strain evidence="13">Baker2002</strain>
    </source>
</reference>
<evidence type="ECO:0000313" key="12">
    <source>
        <dbReference type="EMBL" id="RKP29530.1"/>
    </source>
</evidence>
<evidence type="ECO:0000256" key="7">
    <source>
        <dbReference type="ARBA" id="ARBA00022989"/>
    </source>
</evidence>
<evidence type="ECO:0000313" key="13">
    <source>
        <dbReference type="Proteomes" id="UP000268321"/>
    </source>
</evidence>
<dbReference type="InterPro" id="IPR032816">
    <property type="entry name" value="VTT_dom"/>
</dbReference>
<comment type="function">
    <text evidence="1">Golgi membrane protein involved in vesicular trafficking and spindle migration.</text>
</comment>
<organism evidence="12 13">
    <name type="scientific">Metschnikowia bicuspidata</name>
    <dbReference type="NCBI Taxonomy" id="27322"/>
    <lineage>
        <taxon>Eukaryota</taxon>
        <taxon>Fungi</taxon>
        <taxon>Dikarya</taxon>
        <taxon>Ascomycota</taxon>
        <taxon>Saccharomycotina</taxon>
        <taxon>Pichiomycetes</taxon>
        <taxon>Metschnikowiaceae</taxon>
        <taxon>Metschnikowia</taxon>
    </lineage>
</organism>
<protein>
    <recommendedName>
        <fullName evidence="4">Golgi apparatus membrane protein TVP38</fullName>
    </recommendedName>
    <alternativeName>
        <fullName evidence="5">Golgi apparatus membrane protein tvp38</fullName>
    </alternativeName>
</protein>